<dbReference type="GO" id="GO:0030677">
    <property type="term" value="C:ribonuclease P complex"/>
    <property type="evidence" value="ECO:0007669"/>
    <property type="project" value="UniProtKB-UniRule"/>
</dbReference>
<comment type="subcellular location">
    <subcellularLocation>
        <location evidence="6">Cytoplasm</location>
    </subcellularLocation>
</comment>
<evidence type="ECO:0000313" key="7">
    <source>
        <dbReference type="EMBL" id="ADD09319.1"/>
    </source>
</evidence>
<comment type="subunit">
    <text evidence="6">Consists of a catalytic RNA component and at least 4-5 protein subunits.</text>
</comment>
<dbReference type="EC" id="3.1.26.5" evidence="6"/>
<dbReference type="KEGG" id="abi:Aboo_1513"/>
<keyword evidence="2 6" id="KW-0819">tRNA processing</keyword>
<dbReference type="AlphaFoldDB" id="D3TB40"/>
<dbReference type="InterPro" id="IPR036980">
    <property type="entry name" value="RNase_P/MRP_Rpp29_sf"/>
</dbReference>
<keyword evidence="4 6" id="KW-0255">Endonuclease</keyword>
<comment type="catalytic activity">
    <reaction evidence="6">
        <text>Endonucleolytic cleavage of RNA, removing 5'-extranucleotides from tRNA precursor.</text>
        <dbReference type="EC" id="3.1.26.5"/>
    </reaction>
</comment>
<keyword evidence="5 6" id="KW-0378">Hydrolase</keyword>
<evidence type="ECO:0000256" key="6">
    <source>
        <dbReference type="HAMAP-Rule" id="MF_00754"/>
    </source>
</evidence>
<comment type="function">
    <text evidence="6">Part of ribonuclease P, a protein complex that generates mature tRNA molecules by cleaving their 5'-ends.</text>
</comment>
<evidence type="ECO:0000256" key="1">
    <source>
        <dbReference type="ARBA" id="ARBA00022490"/>
    </source>
</evidence>
<dbReference type="SMART" id="SM00538">
    <property type="entry name" value="POP4"/>
    <property type="match status" value="1"/>
</dbReference>
<dbReference type="Proteomes" id="UP000001400">
    <property type="component" value="Chromosome"/>
</dbReference>
<accession>D3TB40</accession>
<evidence type="ECO:0000256" key="5">
    <source>
        <dbReference type="ARBA" id="ARBA00022801"/>
    </source>
</evidence>
<proteinExistence type="inferred from homology"/>
<keyword evidence="1 6" id="KW-0963">Cytoplasm</keyword>
<dbReference type="InterPro" id="IPR023538">
    <property type="entry name" value="RNP1"/>
</dbReference>
<name>D3TB40_ACIB4</name>
<dbReference type="GeneID" id="8828482"/>
<dbReference type="HOGENOM" id="CLU_107020_2_1_2"/>
<dbReference type="GO" id="GO:0005737">
    <property type="term" value="C:cytoplasm"/>
    <property type="evidence" value="ECO:0007669"/>
    <property type="project" value="UniProtKB-SubCell"/>
</dbReference>
<reference evidence="7" key="1">
    <citation type="submission" date="2010-02" db="EMBL/GenBank/DDBJ databases">
        <title>Complete sequence of Aciduliprofundum boonei T469.</title>
        <authorList>
            <consortium name="US DOE Joint Genome Institute"/>
            <person name="Lucas S."/>
            <person name="Copeland A."/>
            <person name="Lapidus A."/>
            <person name="Cheng J.-F."/>
            <person name="Bruce D."/>
            <person name="Goodwin L."/>
            <person name="Pitluck S."/>
            <person name="Saunders E."/>
            <person name="Detter J.C."/>
            <person name="Han C."/>
            <person name="Tapia R."/>
            <person name="Land M."/>
            <person name="Hauser L."/>
            <person name="Kyrpides N."/>
            <person name="Mikhailova N."/>
            <person name="Flores G."/>
            <person name="Reysenbach A.-L."/>
            <person name="Woyke T."/>
        </authorList>
    </citation>
    <scope>NUCLEOTIDE SEQUENCE</scope>
    <source>
        <strain evidence="7">T469</strain>
    </source>
</reference>
<protein>
    <recommendedName>
        <fullName evidence="6">Ribonuclease P protein component 1</fullName>
        <shortName evidence="6">RNase P component 1</shortName>
        <ecNumber evidence="6">3.1.26.5</ecNumber>
    </recommendedName>
    <alternativeName>
        <fullName evidence="6">Rpp29</fullName>
    </alternativeName>
</protein>
<dbReference type="GO" id="GO:0001682">
    <property type="term" value="P:tRNA 5'-leader removal"/>
    <property type="evidence" value="ECO:0007669"/>
    <property type="project" value="UniProtKB-UniRule"/>
</dbReference>
<sequence>MRSRRNIEMHELIGLDVEIKDSTNPNQIGKRGRIVDETYHMLIIEENGERKMIMKKGAKFGVWLGDEYVTIRGDRINYRPHERIKKLMRRRIK</sequence>
<dbReference type="InterPro" id="IPR002730">
    <property type="entry name" value="Rpp29/RNP1"/>
</dbReference>
<dbReference type="GO" id="GO:0004526">
    <property type="term" value="F:ribonuclease P activity"/>
    <property type="evidence" value="ECO:0007669"/>
    <property type="project" value="UniProtKB-UniRule"/>
</dbReference>
<keyword evidence="3 6" id="KW-0540">Nuclease</keyword>
<dbReference type="RefSeq" id="WP_012997457.1">
    <property type="nucleotide sequence ID" value="NC_013926.1"/>
</dbReference>
<evidence type="ECO:0000313" key="8">
    <source>
        <dbReference type="Proteomes" id="UP000001400"/>
    </source>
</evidence>
<comment type="similarity">
    <text evidence="6">Belongs to the eukaryotic/archaeal RNase P protein component 1 family.</text>
</comment>
<dbReference type="InterPro" id="IPR023534">
    <property type="entry name" value="Rof/RNase_P-like"/>
</dbReference>
<dbReference type="EMBL" id="CP001941">
    <property type="protein sequence ID" value="ADD09319.1"/>
    <property type="molecule type" value="Genomic_DNA"/>
</dbReference>
<evidence type="ECO:0000256" key="3">
    <source>
        <dbReference type="ARBA" id="ARBA00022722"/>
    </source>
</evidence>
<dbReference type="HAMAP" id="MF_00754">
    <property type="entry name" value="RNase_P_1"/>
    <property type="match status" value="1"/>
</dbReference>
<evidence type="ECO:0000256" key="2">
    <source>
        <dbReference type="ARBA" id="ARBA00022694"/>
    </source>
</evidence>
<organism evidence="7 8">
    <name type="scientific">Aciduliprofundum boonei (strain DSM 19572 / T469)</name>
    <dbReference type="NCBI Taxonomy" id="439481"/>
    <lineage>
        <taxon>Archaea</taxon>
        <taxon>Methanobacteriati</taxon>
        <taxon>Thermoplasmatota</taxon>
        <taxon>DHVE2 group</taxon>
        <taxon>Candidatus Aciduliprofundum</taxon>
    </lineage>
</organism>
<dbReference type="GO" id="GO:0003723">
    <property type="term" value="F:RNA binding"/>
    <property type="evidence" value="ECO:0007669"/>
    <property type="project" value="InterPro"/>
</dbReference>
<dbReference type="SUPFAM" id="SSF101744">
    <property type="entry name" value="Rof/RNase P subunit-like"/>
    <property type="match status" value="1"/>
</dbReference>
<dbReference type="Gene3D" id="2.30.30.210">
    <property type="entry name" value="Ribonuclease P/MRP, subunit p29"/>
    <property type="match status" value="1"/>
</dbReference>
<gene>
    <name evidence="6" type="primary">rnp1</name>
    <name evidence="7" type="ordered locus">Aboo_1513</name>
</gene>
<keyword evidence="8" id="KW-1185">Reference proteome</keyword>
<dbReference type="Pfam" id="PF01868">
    <property type="entry name" value="RNase_P-MRP_p29"/>
    <property type="match status" value="1"/>
</dbReference>
<evidence type="ECO:0000256" key="4">
    <source>
        <dbReference type="ARBA" id="ARBA00022759"/>
    </source>
</evidence>